<proteinExistence type="inferred from homology"/>
<dbReference type="GO" id="GO:0000398">
    <property type="term" value="P:mRNA splicing, via spliceosome"/>
    <property type="evidence" value="ECO:0007669"/>
    <property type="project" value="InterPro"/>
</dbReference>
<reference evidence="7 8" key="1">
    <citation type="journal article" date="2020" name="ISME J.">
        <title>Uncovering the hidden diversity of litter-decomposition mechanisms in mushroom-forming fungi.</title>
        <authorList>
            <person name="Floudas D."/>
            <person name="Bentzer J."/>
            <person name="Ahren D."/>
            <person name="Johansson T."/>
            <person name="Persson P."/>
            <person name="Tunlid A."/>
        </authorList>
    </citation>
    <scope>NUCLEOTIDE SEQUENCE [LARGE SCALE GENOMIC DNA]</scope>
    <source>
        <strain evidence="7 8">CBS 406.79</strain>
    </source>
</reference>
<dbReference type="PROSITE" id="PS51450">
    <property type="entry name" value="LRR"/>
    <property type="match status" value="2"/>
</dbReference>
<dbReference type="FunFam" id="3.80.10.10:FF:000026">
    <property type="entry name" value="U2 small nuclear ribonucleoprotein A"/>
    <property type="match status" value="1"/>
</dbReference>
<dbReference type="InterPro" id="IPR032675">
    <property type="entry name" value="LRR_dom_sf"/>
</dbReference>
<comment type="similarity">
    <text evidence="5">Belongs to the U2 small nuclear ribonucleoprotein A family.</text>
</comment>
<dbReference type="OrthoDB" id="433501at2759"/>
<dbReference type="AlphaFoldDB" id="A0A8H5HJW4"/>
<organism evidence="7 8">
    <name type="scientific">Collybiopsis confluens</name>
    <dbReference type="NCBI Taxonomy" id="2823264"/>
    <lineage>
        <taxon>Eukaryota</taxon>
        <taxon>Fungi</taxon>
        <taxon>Dikarya</taxon>
        <taxon>Basidiomycota</taxon>
        <taxon>Agaricomycotina</taxon>
        <taxon>Agaricomycetes</taxon>
        <taxon>Agaricomycetidae</taxon>
        <taxon>Agaricales</taxon>
        <taxon>Marasmiineae</taxon>
        <taxon>Omphalotaceae</taxon>
        <taxon>Collybiopsis</taxon>
    </lineage>
</organism>
<dbReference type="Proteomes" id="UP000518752">
    <property type="component" value="Unassembled WGS sequence"/>
</dbReference>
<dbReference type="GO" id="GO:0030620">
    <property type="term" value="F:U2 snRNA binding"/>
    <property type="evidence" value="ECO:0007669"/>
    <property type="project" value="InterPro"/>
</dbReference>
<protein>
    <recommendedName>
        <fullName evidence="6">U2 small nuclear ribonucleoprotein A'</fullName>
    </recommendedName>
</protein>
<comment type="subcellular location">
    <subcellularLocation>
        <location evidence="1">Nucleus</location>
    </subcellularLocation>
</comment>
<evidence type="ECO:0000256" key="3">
    <source>
        <dbReference type="ARBA" id="ARBA00022737"/>
    </source>
</evidence>
<evidence type="ECO:0000256" key="4">
    <source>
        <dbReference type="ARBA" id="ARBA00023242"/>
    </source>
</evidence>
<keyword evidence="2" id="KW-0433">Leucine-rich repeat</keyword>
<dbReference type="GO" id="GO:0005686">
    <property type="term" value="C:U2 snRNP"/>
    <property type="evidence" value="ECO:0007669"/>
    <property type="project" value="TreeGrafter"/>
</dbReference>
<evidence type="ECO:0000256" key="5">
    <source>
        <dbReference type="ARBA" id="ARBA00024196"/>
    </source>
</evidence>
<dbReference type="InterPro" id="IPR044640">
    <property type="entry name" value="RU2A"/>
</dbReference>
<evidence type="ECO:0000256" key="6">
    <source>
        <dbReference type="ARBA" id="ARBA00024238"/>
    </source>
</evidence>
<accession>A0A8H5HJW4</accession>
<sequence length="343" mass="38584">MAAWFCARMKLTPELLAQAPSALNPTKERQLDLRGEHYCYKIPAIENLGVTRDQQDAIDLTDNSITVLGNLPLLKRLRTLFISNNRISSISPSIHLSVPNLTTLVLTNNNISEIGDLEPLKELKNLKYLCLLGNPVREKKWYREWLAWRIPGLRVLDFQRIRDKERALGKQTFLTADKRLTALAETLSATISTTSSKTALTADEPRLASAMVNAGRLMSKEDAERVKAAIAKATSIEEIRRLERSLREGYLPEMESVAVHCNGDDGPEIEQRRNSVQCPKAFVQCLHGVRNLGKERKSKPQYPSKTTRNTDPGFIVHFALFLLQSVALEHGPEPYVRAFAEDA</sequence>
<gene>
    <name evidence="7" type="ORF">D9757_006228</name>
</gene>
<dbReference type="InterPro" id="IPR001611">
    <property type="entry name" value="Leu-rich_rpt"/>
</dbReference>
<keyword evidence="4" id="KW-0539">Nucleus</keyword>
<keyword evidence="8" id="KW-1185">Reference proteome</keyword>
<evidence type="ECO:0000313" key="7">
    <source>
        <dbReference type="EMBL" id="KAF5384689.1"/>
    </source>
</evidence>
<dbReference type="PANTHER" id="PTHR10552:SF6">
    <property type="entry name" value="U2 SMALL NUCLEAR RIBONUCLEOPROTEIN A"/>
    <property type="match status" value="1"/>
</dbReference>
<name>A0A8H5HJW4_9AGAR</name>
<evidence type="ECO:0000256" key="2">
    <source>
        <dbReference type="ARBA" id="ARBA00022614"/>
    </source>
</evidence>
<dbReference type="PANTHER" id="PTHR10552">
    <property type="entry name" value="U2 SMALL NUCLEAR RIBONUCLEOPROTEIN A"/>
    <property type="match status" value="1"/>
</dbReference>
<evidence type="ECO:0000256" key="1">
    <source>
        <dbReference type="ARBA" id="ARBA00004123"/>
    </source>
</evidence>
<comment type="caution">
    <text evidence="7">The sequence shown here is derived from an EMBL/GenBank/DDBJ whole genome shotgun (WGS) entry which is preliminary data.</text>
</comment>
<dbReference type="EMBL" id="JAACJN010000041">
    <property type="protein sequence ID" value="KAF5384689.1"/>
    <property type="molecule type" value="Genomic_DNA"/>
</dbReference>
<evidence type="ECO:0000313" key="8">
    <source>
        <dbReference type="Proteomes" id="UP000518752"/>
    </source>
</evidence>
<dbReference type="Pfam" id="PF14580">
    <property type="entry name" value="LRR_9"/>
    <property type="match status" value="1"/>
</dbReference>
<dbReference type="SUPFAM" id="SSF52058">
    <property type="entry name" value="L domain-like"/>
    <property type="match status" value="1"/>
</dbReference>
<keyword evidence="3" id="KW-0677">Repeat</keyword>
<dbReference type="Gene3D" id="3.80.10.10">
    <property type="entry name" value="Ribonuclease Inhibitor"/>
    <property type="match status" value="1"/>
</dbReference>